<dbReference type="OrthoDB" id="5616367at2"/>
<dbReference type="Pfam" id="PF04325">
    <property type="entry name" value="DUF465"/>
    <property type="match status" value="1"/>
</dbReference>
<dbReference type="InterPro" id="IPR038444">
    <property type="entry name" value="DUF465_sf"/>
</dbReference>
<dbReference type="STRING" id="1977882.B9T28_02600"/>
<reference evidence="1 2" key="1">
    <citation type="submission" date="2017-04" db="EMBL/GenBank/DDBJ databases">
        <title>High diversity of culturable Acinetobacter species in natural soil and water ecosystems.</title>
        <authorList>
            <person name="Nemec A."/>
            <person name="Radolfova-Krizova L."/>
        </authorList>
    </citation>
    <scope>NUCLEOTIDE SEQUENCE [LARGE SCALE GENOMIC DNA]</scope>
    <source>
        <strain evidence="1 2">ANC 4999</strain>
    </source>
</reference>
<accession>A0A1Y3CLQ8</accession>
<protein>
    <recommendedName>
        <fullName evidence="3">DUF465 domain-containing protein</fullName>
    </recommendedName>
</protein>
<name>A0A1Y3CLQ8_9GAMM</name>
<proteinExistence type="predicted"/>
<dbReference type="EMBL" id="NEGB01000001">
    <property type="protein sequence ID" value="OTG67532.1"/>
    <property type="molecule type" value="Genomic_DNA"/>
</dbReference>
<gene>
    <name evidence="1" type="ORF">B9T28_02600</name>
</gene>
<evidence type="ECO:0000313" key="1">
    <source>
        <dbReference type="EMBL" id="OTG67532.1"/>
    </source>
</evidence>
<dbReference type="Gene3D" id="6.10.280.50">
    <property type="match status" value="1"/>
</dbReference>
<comment type="caution">
    <text evidence="1">The sequence shown here is derived from an EMBL/GenBank/DDBJ whole genome shotgun (WGS) entry which is preliminary data.</text>
</comment>
<evidence type="ECO:0008006" key="3">
    <source>
        <dbReference type="Google" id="ProtNLM"/>
    </source>
</evidence>
<dbReference type="InterPro" id="IPR007420">
    <property type="entry name" value="DUF465"/>
</dbReference>
<sequence length="88" mass="10635">MNIKVMNKKIKTMFPEYTELMTILKQENPHFAKILEEHDVLDKRITHLELNPVHVINDDIEILKRKKLKYKDEIYLLLKKAEQDSPQY</sequence>
<dbReference type="AlphaFoldDB" id="A0A1Y3CLQ8"/>
<dbReference type="Proteomes" id="UP000242765">
    <property type="component" value="Unassembled WGS sequence"/>
</dbReference>
<keyword evidence="2" id="KW-1185">Reference proteome</keyword>
<dbReference type="RefSeq" id="WP_086202383.1">
    <property type="nucleotide sequence ID" value="NZ_NEGB01000001.1"/>
</dbReference>
<organism evidence="1 2">
    <name type="scientific">Acinetobacter silvestris</name>
    <dbReference type="NCBI Taxonomy" id="1977882"/>
    <lineage>
        <taxon>Bacteria</taxon>
        <taxon>Pseudomonadati</taxon>
        <taxon>Pseudomonadota</taxon>
        <taxon>Gammaproteobacteria</taxon>
        <taxon>Moraxellales</taxon>
        <taxon>Moraxellaceae</taxon>
        <taxon>Acinetobacter</taxon>
    </lineage>
</organism>
<evidence type="ECO:0000313" key="2">
    <source>
        <dbReference type="Proteomes" id="UP000242765"/>
    </source>
</evidence>